<sequence>MTLTQPRWWWLAAPVFAGSVLMMVQGCSSTPRPEGELASARTAVVSAENNEAAAHAPVPMDRAKEKLRRAQVAMQQKDYAEAKRLSDEAAADAEYAQAFASKTRAETALSELESSIEALRSEIERSQRN</sequence>
<evidence type="ECO:0000259" key="2">
    <source>
        <dbReference type="Pfam" id="PF14346"/>
    </source>
</evidence>
<gene>
    <name evidence="3" type="ORF">DCP75_17395</name>
</gene>
<dbReference type="InterPro" id="IPR025511">
    <property type="entry name" value="DUF4398"/>
</dbReference>
<dbReference type="AlphaFoldDB" id="A0A3C1KSB5"/>
<feature type="domain" description="DUF4398" evidence="2">
    <location>
        <begin position="36"/>
        <end position="110"/>
    </location>
</feature>
<dbReference type="Pfam" id="PF14346">
    <property type="entry name" value="DUF4398"/>
    <property type="match status" value="1"/>
</dbReference>
<organism evidence="3 4">
    <name type="scientific">Haliea salexigens</name>
    <dbReference type="NCBI Taxonomy" id="287487"/>
    <lineage>
        <taxon>Bacteria</taxon>
        <taxon>Pseudomonadati</taxon>
        <taxon>Pseudomonadota</taxon>
        <taxon>Gammaproteobacteria</taxon>
        <taxon>Cellvibrionales</taxon>
        <taxon>Halieaceae</taxon>
        <taxon>Haliea</taxon>
    </lineage>
</organism>
<name>A0A3C1KSB5_9GAMM</name>
<dbReference type="Proteomes" id="UP000259273">
    <property type="component" value="Unassembled WGS sequence"/>
</dbReference>
<dbReference type="PROSITE" id="PS51257">
    <property type="entry name" value="PROKAR_LIPOPROTEIN"/>
    <property type="match status" value="1"/>
</dbReference>
<proteinExistence type="predicted"/>
<evidence type="ECO:0000313" key="4">
    <source>
        <dbReference type="Proteomes" id="UP000259273"/>
    </source>
</evidence>
<keyword evidence="1" id="KW-0175">Coiled coil</keyword>
<evidence type="ECO:0000256" key="1">
    <source>
        <dbReference type="SAM" id="Coils"/>
    </source>
</evidence>
<feature type="coiled-coil region" evidence="1">
    <location>
        <begin position="102"/>
        <end position="129"/>
    </location>
</feature>
<dbReference type="STRING" id="1121937.GCA_000423125_01337"/>
<accession>A0A3C1KSB5</accession>
<evidence type="ECO:0000313" key="3">
    <source>
        <dbReference type="EMBL" id="HAN29461.1"/>
    </source>
</evidence>
<protein>
    <recommendedName>
        <fullName evidence="2">DUF4398 domain-containing protein</fullName>
    </recommendedName>
</protein>
<dbReference type="EMBL" id="DMND01000235">
    <property type="protein sequence ID" value="HAN29461.1"/>
    <property type="molecule type" value="Genomic_DNA"/>
</dbReference>
<comment type="caution">
    <text evidence="3">The sequence shown here is derived from an EMBL/GenBank/DDBJ whole genome shotgun (WGS) entry which is preliminary data.</text>
</comment>
<reference evidence="3 4" key="1">
    <citation type="journal article" date="2018" name="Nat. Biotechnol.">
        <title>A standardized bacterial taxonomy based on genome phylogeny substantially revises the tree of life.</title>
        <authorList>
            <person name="Parks D.H."/>
            <person name="Chuvochina M."/>
            <person name="Waite D.W."/>
            <person name="Rinke C."/>
            <person name="Skarshewski A."/>
            <person name="Chaumeil P.A."/>
            <person name="Hugenholtz P."/>
        </authorList>
    </citation>
    <scope>NUCLEOTIDE SEQUENCE [LARGE SCALE GENOMIC DNA]</scope>
    <source>
        <strain evidence="3">UBA9158</strain>
    </source>
</reference>
<dbReference type="Gene3D" id="1.20.1270.390">
    <property type="match status" value="1"/>
</dbReference>